<dbReference type="InterPro" id="IPR011992">
    <property type="entry name" value="EF-hand-dom_pair"/>
</dbReference>
<comment type="similarity">
    <text evidence="14">Belongs to the protein kinase superfamily. Ser/Thr protein kinase family. CDPK subfamily.</text>
</comment>
<feature type="domain" description="EF-hand" evidence="19">
    <location>
        <begin position="363"/>
        <end position="398"/>
    </location>
</feature>
<evidence type="ECO:0000256" key="6">
    <source>
        <dbReference type="ARBA" id="ARBA00022723"/>
    </source>
</evidence>
<dbReference type="Proteomes" id="UP000236161">
    <property type="component" value="Unassembled WGS sequence"/>
</dbReference>
<dbReference type="InterPro" id="IPR011009">
    <property type="entry name" value="Kinase-like_dom_sf"/>
</dbReference>
<dbReference type="OrthoDB" id="40902at2759"/>
<evidence type="ECO:0000256" key="5">
    <source>
        <dbReference type="ARBA" id="ARBA00022707"/>
    </source>
</evidence>
<evidence type="ECO:0000256" key="7">
    <source>
        <dbReference type="ARBA" id="ARBA00022737"/>
    </source>
</evidence>
<reference evidence="20 21" key="1">
    <citation type="journal article" date="2017" name="Nature">
        <title>The Apostasia genome and the evolution of orchids.</title>
        <authorList>
            <person name="Zhang G.Q."/>
            <person name="Liu K.W."/>
            <person name="Li Z."/>
            <person name="Lohaus R."/>
            <person name="Hsiao Y.Y."/>
            <person name="Niu S.C."/>
            <person name="Wang J.Y."/>
            <person name="Lin Y.C."/>
            <person name="Xu Q."/>
            <person name="Chen L.J."/>
            <person name="Yoshida K."/>
            <person name="Fujiwara S."/>
            <person name="Wang Z.W."/>
            <person name="Zhang Y.Q."/>
            <person name="Mitsuda N."/>
            <person name="Wang M."/>
            <person name="Liu G.H."/>
            <person name="Pecoraro L."/>
            <person name="Huang H.X."/>
            <person name="Xiao X.J."/>
            <person name="Lin M."/>
            <person name="Wu X.Y."/>
            <person name="Wu W.L."/>
            <person name="Chen Y.Y."/>
            <person name="Chang S.B."/>
            <person name="Sakamoto S."/>
            <person name="Ohme-Takagi M."/>
            <person name="Yagi M."/>
            <person name="Zeng S.J."/>
            <person name="Shen C.Y."/>
            <person name="Yeh C.M."/>
            <person name="Luo Y.B."/>
            <person name="Tsai W.C."/>
            <person name="Van de Peer Y."/>
            <person name="Liu Z.J."/>
        </authorList>
    </citation>
    <scope>NUCLEOTIDE SEQUENCE [LARGE SCALE GENOMIC DNA]</scope>
    <source>
        <strain evidence="21">cv. Shenzhen</strain>
        <tissue evidence="20">Stem</tissue>
    </source>
</reference>
<evidence type="ECO:0000256" key="17">
    <source>
        <dbReference type="PROSITE-ProRule" id="PRU10141"/>
    </source>
</evidence>
<keyword evidence="7" id="KW-0677">Repeat</keyword>
<dbReference type="InterPro" id="IPR050205">
    <property type="entry name" value="CDPK_Ser/Thr_kinases"/>
</dbReference>
<proteinExistence type="inferred from homology"/>
<dbReference type="SUPFAM" id="SSF56112">
    <property type="entry name" value="Protein kinase-like (PK-like)"/>
    <property type="match status" value="1"/>
</dbReference>
<evidence type="ECO:0000313" key="21">
    <source>
        <dbReference type="Proteomes" id="UP000236161"/>
    </source>
</evidence>
<dbReference type="Gene3D" id="1.10.238.10">
    <property type="entry name" value="EF-hand"/>
    <property type="match status" value="1"/>
</dbReference>
<evidence type="ECO:0000256" key="13">
    <source>
        <dbReference type="ARBA" id="ARBA00023288"/>
    </source>
</evidence>
<dbReference type="InterPro" id="IPR017441">
    <property type="entry name" value="Protein_kinase_ATP_BS"/>
</dbReference>
<protein>
    <recommendedName>
        <fullName evidence="2">non-specific serine/threonine protein kinase</fullName>
        <ecNumber evidence="2">2.7.11.1</ecNumber>
    </recommendedName>
</protein>
<dbReference type="FunFam" id="1.10.510.10:FF:000067">
    <property type="entry name" value="calcium-dependent protein kinase 13"/>
    <property type="match status" value="1"/>
</dbReference>
<feature type="binding site" evidence="17">
    <location>
        <position position="91"/>
    </location>
    <ligand>
        <name>ATP</name>
        <dbReference type="ChEBI" id="CHEBI:30616"/>
    </ligand>
</feature>
<dbReference type="AlphaFoldDB" id="A0A2I0AZL5"/>
<dbReference type="SMART" id="SM00054">
    <property type="entry name" value="EFh"/>
    <property type="match status" value="4"/>
</dbReference>
<evidence type="ECO:0000259" key="19">
    <source>
        <dbReference type="PROSITE" id="PS50222"/>
    </source>
</evidence>
<evidence type="ECO:0000259" key="18">
    <source>
        <dbReference type="PROSITE" id="PS50011"/>
    </source>
</evidence>
<evidence type="ECO:0000256" key="1">
    <source>
        <dbReference type="ARBA" id="ARBA00004635"/>
    </source>
</evidence>
<dbReference type="SUPFAM" id="SSF47473">
    <property type="entry name" value="EF-hand"/>
    <property type="match status" value="1"/>
</dbReference>
<dbReference type="FunFam" id="1.10.238.10:FF:000050">
    <property type="entry name" value="Calcium-dependent protein kinase 7"/>
    <property type="match status" value="1"/>
</dbReference>
<dbReference type="PROSITE" id="PS00108">
    <property type="entry name" value="PROTEIN_KINASE_ST"/>
    <property type="match status" value="1"/>
</dbReference>
<evidence type="ECO:0000256" key="8">
    <source>
        <dbReference type="ARBA" id="ARBA00022741"/>
    </source>
</evidence>
<feature type="domain" description="Protein kinase" evidence="18">
    <location>
        <begin position="62"/>
        <end position="320"/>
    </location>
</feature>
<dbReference type="InterPro" id="IPR008271">
    <property type="entry name" value="Ser/Thr_kinase_AS"/>
</dbReference>
<dbReference type="GO" id="GO:0016020">
    <property type="term" value="C:membrane"/>
    <property type="evidence" value="ECO:0007669"/>
    <property type="project" value="UniProtKB-SubCell"/>
</dbReference>
<evidence type="ECO:0000256" key="11">
    <source>
        <dbReference type="ARBA" id="ARBA00022840"/>
    </source>
</evidence>
<gene>
    <name evidence="20" type="primary">CPK10</name>
    <name evidence="20" type="ORF">AXF42_Ash019968</name>
</gene>
<keyword evidence="6" id="KW-0479">Metal-binding</keyword>
<keyword evidence="10" id="KW-0106">Calcium</keyword>
<evidence type="ECO:0000256" key="12">
    <source>
        <dbReference type="ARBA" id="ARBA00023136"/>
    </source>
</evidence>
<dbReference type="PROSITE" id="PS50222">
    <property type="entry name" value="EF_HAND_2"/>
    <property type="match status" value="4"/>
</dbReference>
<dbReference type="InterPro" id="IPR002048">
    <property type="entry name" value="EF_hand_dom"/>
</dbReference>
<comment type="catalytic activity">
    <reaction evidence="15">
        <text>L-threonyl-[protein] + ATP = O-phospho-L-threonyl-[protein] + ADP + H(+)</text>
        <dbReference type="Rhea" id="RHEA:46608"/>
        <dbReference type="Rhea" id="RHEA-COMP:11060"/>
        <dbReference type="Rhea" id="RHEA-COMP:11605"/>
        <dbReference type="ChEBI" id="CHEBI:15378"/>
        <dbReference type="ChEBI" id="CHEBI:30013"/>
        <dbReference type="ChEBI" id="CHEBI:30616"/>
        <dbReference type="ChEBI" id="CHEBI:61977"/>
        <dbReference type="ChEBI" id="CHEBI:456216"/>
        <dbReference type="EC" id="2.7.11.1"/>
    </reaction>
</comment>
<feature type="domain" description="EF-hand" evidence="19">
    <location>
        <begin position="471"/>
        <end position="506"/>
    </location>
</feature>
<organism evidence="20 21">
    <name type="scientific">Apostasia shenzhenica</name>
    <dbReference type="NCBI Taxonomy" id="1088818"/>
    <lineage>
        <taxon>Eukaryota</taxon>
        <taxon>Viridiplantae</taxon>
        <taxon>Streptophyta</taxon>
        <taxon>Embryophyta</taxon>
        <taxon>Tracheophyta</taxon>
        <taxon>Spermatophyta</taxon>
        <taxon>Magnoliopsida</taxon>
        <taxon>Liliopsida</taxon>
        <taxon>Asparagales</taxon>
        <taxon>Orchidaceae</taxon>
        <taxon>Apostasioideae</taxon>
        <taxon>Apostasia</taxon>
    </lineage>
</organism>
<dbReference type="GO" id="GO:0106310">
    <property type="term" value="F:protein serine kinase activity"/>
    <property type="evidence" value="ECO:0007669"/>
    <property type="project" value="RHEA"/>
</dbReference>
<evidence type="ECO:0000256" key="16">
    <source>
        <dbReference type="ARBA" id="ARBA00048679"/>
    </source>
</evidence>
<evidence type="ECO:0000256" key="3">
    <source>
        <dbReference type="ARBA" id="ARBA00022527"/>
    </source>
</evidence>
<feature type="domain" description="EF-hand" evidence="19">
    <location>
        <begin position="399"/>
        <end position="434"/>
    </location>
</feature>
<dbReference type="Pfam" id="PF00069">
    <property type="entry name" value="Pkinase"/>
    <property type="match status" value="1"/>
</dbReference>
<keyword evidence="4 20" id="KW-0808">Transferase</keyword>
<keyword evidence="5" id="KW-0519">Myristate</keyword>
<dbReference type="PROSITE" id="PS00018">
    <property type="entry name" value="EF_HAND_1"/>
    <property type="match status" value="4"/>
</dbReference>
<dbReference type="GO" id="GO:0004674">
    <property type="term" value="F:protein serine/threonine kinase activity"/>
    <property type="evidence" value="ECO:0007669"/>
    <property type="project" value="UniProtKB-KW"/>
</dbReference>
<feature type="domain" description="EF-hand" evidence="19">
    <location>
        <begin position="435"/>
        <end position="470"/>
    </location>
</feature>
<keyword evidence="12" id="KW-0472">Membrane</keyword>
<evidence type="ECO:0000256" key="2">
    <source>
        <dbReference type="ARBA" id="ARBA00012513"/>
    </source>
</evidence>
<keyword evidence="13" id="KW-0449">Lipoprotein</keyword>
<dbReference type="GO" id="GO:0005509">
    <property type="term" value="F:calcium ion binding"/>
    <property type="evidence" value="ECO:0007669"/>
    <property type="project" value="InterPro"/>
</dbReference>
<comment type="catalytic activity">
    <reaction evidence="16">
        <text>L-seryl-[protein] + ATP = O-phospho-L-seryl-[protein] + ADP + H(+)</text>
        <dbReference type="Rhea" id="RHEA:17989"/>
        <dbReference type="Rhea" id="RHEA-COMP:9863"/>
        <dbReference type="Rhea" id="RHEA-COMP:11604"/>
        <dbReference type="ChEBI" id="CHEBI:15378"/>
        <dbReference type="ChEBI" id="CHEBI:29999"/>
        <dbReference type="ChEBI" id="CHEBI:30616"/>
        <dbReference type="ChEBI" id="CHEBI:83421"/>
        <dbReference type="ChEBI" id="CHEBI:456216"/>
        <dbReference type="EC" id="2.7.11.1"/>
    </reaction>
</comment>
<dbReference type="FunFam" id="3.30.200.20:FF:000004">
    <property type="entry name" value="Calcium-dependent protein kinase 1"/>
    <property type="match status" value="1"/>
</dbReference>
<dbReference type="Gene3D" id="1.10.510.10">
    <property type="entry name" value="Transferase(Phosphotransferase) domain 1"/>
    <property type="match status" value="1"/>
</dbReference>
<dbReference type="EC" id="2.7.11.1" evidence="2"/>
<dbReference type="PANTHER" id="PTHR24349">
    <property type="entry name" value="SERINE/THREONINE-PROTEIN KINASE"/>
    <property type="match status" value="1"/>
</dbReference>
<dbReference type="InterPro" id="IPR000719">
    <property type="entry name" value="Prot_kinase_dom"/>
</dbReference>
<keyword evidence="9 20" id="KW-0418">Kinase</keyword>
<evidence type="ECO:0000256" key="14">
    <source>
        <dbReference type="ARBA" id="ARBA00024334"/>
    </source>
</evidence>
<keyword evidence="8 17" id="KW-0547">Nucleotide-binding</keyword>
<keyword evidence="11 17" id="KW-0067">ATP-binding</keyword>
<dbReference type="SMART" id="SM00220">
    <property type="entry name" value="S_TKc"/>
    <property type="match status" value="1"/>
</dbReference>
<dbReference type="CDD" id="cd05117">
    <property type="entry name" value="STKc_CAMK"/>
    <property type="match status" value="1"/>
</dbReference>
<evidence type="ECO:0000256" key="9">
    <source>
        <dbReference type="ARBA" id="ARBA00022777"/>
    </source>
</evidence>
<evidence type="ECO:0000256" key="4">
    <source>
        <dbReference type="ARBA" id="ARBA00022679"/>
    </source>
</evidence>
<dbReference type="Pfam" id="PF13499">
    <property type="entry name" value="EF-hand_7"/>
    <property type="match status" value="2"/>
</dbReference>
<evidence type="ECO:0000256" key="10">
    <source>
        <dbReference type="ARBA" id="ARBA00022837"/>
    </source>
</evidence>
<dbReference type="EMBL" id="KZ451934">
    <property type="protein sequence ID" value="PKA60979.1"/>
    <property type="molecule type" value="Genomic_DNA"/>
</dbReference>
<keyword evidence="21" id="KW-1185">Reference proteome</keyword>
<evidence type="ECO:0000313" key="20">
    <source>
        <dbReference type="EMBL" id="PKA60979.1"/>
    </source>
</evidence>
<sequence length="539" mass="61514">MGNNCACLSTAGDEMELRRRRLRDRRSNPFSESPLSDSFCTFRVLKDDVPLGQHRSRLCDKYTLGRELGRGEFGVTYLCRDKETCEALACKSISKSKLRKAVDIEDVRREVAIMLALPDHPNIVGLRAVYEDADAVHFVMELCEGGELFDRIVARGHYSERAAITVVRTVAEVIRMCHSNGVIHRDLKPENFLYATQKENSPLKVIDFGLSIFFRPGERFSEIVGSPYYMAPEVLKRNYGPEIDIWSAGVILYILLSGVPPFWAETEHGVAREILRGEIDFQRDPWPVVSESAKSLVKLMLEPNPKLRLTAQQVLGHPWLQNAKRAPNVPLGDIVRARLKQFSAMNSFKKKAMRVIAEHLSIDEVEIIRDMFRLMDTDNNGKVTFEELKAGLQKVGSQLGEAEMKMLMEAADVDGNGVLDYEEFVAVTIHLQRLENHAHLKKAFTFFDKNGSGYIEIHELREALDYDYEEMDDEVLQDILRDVDIDKDGRISYKEFVDMMKAGTDWRQASRQYSRERFKSLCINLMKDQSLSMSNVAIS</sequence>
<dbReference type="PROSITE" id="PS00107">
    <property type="entry name" value="PROTEIN_KINASE_ATP"/>
    <property type="match status" value="1"/>
</dbReference>
<dbReference type="InterPro" id="IPR018247">
    <property type="entry name" value="EF_Hand_1_Ca_BS"/>
</dbReference>
<dbReference type="Gene3D" id="3.30.200.20">
    <property type="entry name" value="Phosphorylase Kinase, domain 1"/>
    <property type="match status" value="1"/>
</dbReference>
<name>A0A2I0AZL5_9ASPA</name>
<dbReference type="STRING" id="1088818.A0A2I0AZL5"/>
<dbReference type="GO" id="GO:0005524">
    <property type="term" value="F:ATP binding"/>
    <property type="evidence" value="ECO:0007669"/>
    <property type="project" value="UniProtKB-UniRule"/>
</dbReference>
<evidence type="ECO:0000256" key="15">
    <source>
        <dbReference type="ARBA" id="ARBA00047899"/>
    </source>
</evidence>
<comment type="subcellular location">
    <subcellularLocation>
        <location evidence="1">Membrane</location>
        <topology evidence="1">Lipid-anchor</topology>
    </subcellularLocation>
</comment>
<keyword evidence="3" id="KW-0723">Serine/threonine-protein kinase</keyword>
<accession>A0A2I0AZL5</accession>
<dbReference type="PROSITE" id="PS50011">
    <property type="entry name" value="PROTEIN_KINASE_DOM"/>
    <property type="match status" value="1"/>
</dbReference>